<evidence type="ECO:0000313" key="2">
    <source>
        <dbReference type="EMBL" id="KAA1400295.1"/>
    </source>
</evidence>
<sequence length="145" mass="15255">MSTETTGRFMPTGWDESVIEDIDGEGETKNGTYYPSRGVTAAKVTFQYTGDVEGTGATTYLFAYRDSKAGHADILGYERFTGSIGGRTGSCVFRHTGAYEDGAVSGHVEVLPGLGTDELADLTGSADVSMAGPPPEGGYEFTLKS</sequence>
<protein>
    <submittedName>
        <fullName evidence="2">DUF3224 domain-containing protein</fullName>
    </submittedName>
</protein>
<dbReference type="InterPro" id="IPR023159">
    <property type="entry name" value="SO1590-like_sf"/>
</dbReference>
<gene>
    <name evidence="2" type="ORF">ESP70_006095</name>
</gene>
<dbReference type="Gene3D" id="2.40.350.10">
    <property type="entry name" value="SO1590-like"/>
    <property type="match status" value="1"/>
</dbReference>
<evidence type="ECO:0000313" key="3">
    <source>
        <dbReference type="Proteomes" id="UP000380867"/>
    </source>
</evidence>
<dbReference type="Pfam" id="PF11528">
    <property type="entry name" value="DUF3224"/>
    <property type="match status" value="1"/>
</dbReference>
<proteinExistence type="predicted"/>
<dbReference type="AlphaFoldDB" id="A0A5M4FLA2"/>
<dbReference type="Proteomes" id="UP000380867">
    <property type="component" value="Unassembled WGS sequence"/>
</dbReference>
<dbReference type="InterPro" id="IPR021607">
    <property type="entry name" value="DUF3224"/>
</dbReference>
<dbReference type="RefSeq" id="WP_149688389.1">
    <property type="nucleotide sequence ID" value="NZ_SDPQ02000001.1"/>
</dbReference>
<dbReference type="EMBL" id="SDPQ02000001">
    <property type="protein sequence ID" value="KAA1400295.1"/>
    <property type="molecule type" value="Genomic_DNA"/>
</dbReference>
<name>A0A5M4FLA2_9ACTN</name>
<comment type="caution">
    <text evidence="2">The sequence shown here is derived from an EMBL/GenBank/DDBJ whole genome shotgun (WGS) entry which is preliminary data.</text>
</comment>
<reference evidence="2" key="1">
    <citation type="submission" date="2019-09" db="EMBL/GenBank/DDBJ databases">
        <authorList>
            <person name="Li J."/>
        </authorList>
    </citation>
    <scope>NUCLEOTIDE SEQUENCE [LARGE SCALE GENOMIC DNA]</scope>
    <source>
        <strain evidence="2">JCM 14732</strain>
    </source>
</reference>
<feature type="region of interest" description="Disordered" evidence="1">
    <location>
        <begin position="126"/>
        <end position="145"/>
    </location>
</feature>
<evidence type="ECO:0000256" key="1">
    <source>
        <dbReference type="SAM" id="MobiDB-lite"/>
    </source>
</evidence>
<dbReference type="SUPFAM" id="SSF159238">
    <property type="entry name" value="SO1590-like"/>
    <property type="match status" value="1"/>
</dbReference>
<dbReference type="OrthoDB" id="7947478at2"/>
<accession>A0A5M4FLA2</accession>
<keyword evidence="3" id="KW-1185">Reference proteome</keyword>
<organism evidence="2 3">
    <name type="scientific">Aeromicrobium ginsengisoli</name>
    <dbReference type="NCBI Taxonomy" id="363867"/>
    <lineage>
        <taxon>Bacteria</taxon>
        <taxon>Bacillati</taxon>
        <taxon>Actinomycetota</taxon>
        <taxon>Actinomycetes</taxon>
        <taxon>Propionibacteriales</taxon>
        <taxon>Nocardioidaceae</taxon>
        <taxon>Aeromicrobium</taxon>
    </lineage>
</organism>